<name>A0A937DII8_9BACT</name>
<dbReference type="SUPFAM" id="SSF49464">
    <property type="entry name" value="Carboxypeptidase regulatory domain-like"/>
    <property type="match status" value="1"/>
</dbReference>
<dbReference type="Pfam" id="PF13715">
    <property type="entry name" value="CarbopepD_reg_2"/>
    <property type="match status" value="1"/>
</dbReference>
<proteinExistence type="predicted"/>
<dbReference type="RefSeq" id="WP_201916848.1">
    <property type="nucleotide sequence ID" value="NZ_JAERQG010000001.1"/>
</dbReference>
<dbReference type="Gene3D" id="2.60.40.1120">
    <property type="entry name" value="Carboxypeptidase-like, regulatory domain"/>
    <property type="match status" value="1"/>
</dbReference>
<dbReference type="InterPro" id="IPR008969">
    <property type="entry name" value="CarboxyPept-like_regulatory"/>
</dbReference>
<feature type="signal peptide" evidence="1">
    <location>
        <begin position="1"/>
        <end position="21"/>
    </location>
</feature>
<protein>
    <submittedName>
        <fullName evidence="2">TonB-dependent receptor</fullName>
    </submittedName>
</protein>
<sequence length="719" mass="80344">MKKLNLFITSILLLTSLKVLSQTQISGVVKSQKGEALIGANIFIENTYDGASSDIEGNFKFATTESGQQTLIVSMIGFHPYQKQINCNGTTITINITLKEKIDQLNAVTISAGAMEASDMKKAVVMKPLDIVTTSGALGDIVGAFNKLPGTATVGNDGRLFVRGGDASETNIYFDGLQVGNAYGSTAQNVPTRSRFNPNLFKGSFFSTGGYSAEYGQALSSALVLNTIDMPLRNQTDISVMSIGGGITQTLVGERNAFTASANFMDLAPYMSIINQNMEFTNAPSNWNVEALGRQKIGKSGLLKAFVHTESASLAINRDDINETEKIHTTVDNTYHFGNVSFKNTINESWSYYGGASLSYNTDEISLENIALKKVNKLAHVKGVLVHDVSDRFSYKNGFETYQKHYSEEVINNEAVRAYNELTANHFVEADYYFSKKLVLRAGLRSSYNDLINKFWATPRASLAYQVNENGQFSLAYGQFKQLPKEELRVQQNNLENATASHYILNYLYSKKGRTFRGELFNKNYNQLVQYSNTDGFDYEGLRNSGEGYARGFDLFYRDNRSLKETDFWITYSFVDSKRNFKDFSSQVTPNYAPKHNASVVMKRFFQPLHSQLGFSYSWNSGYPFHNPNKAGEMQSMTKDYNNLSFSWSYLPKPNLIIHFECSNVLGSQNIFGYEYANQPNTSGIMNGRPISQVADRFIFLGVFLTLSKDKNANQLNNL</sequence>
<comment type="caution">
    <text evidence="2">The sequence shown here is derived from an EMBL/GenBank/DDBJ whole genome shotgun (WGS) entry which is preliminary data.</text>
</comment>
<reference evidence="2" key="1">
    <citation type="submission" date="2021-01" db="EMBL/GenBank/DDBJ databases">
        <title>Marivirga sp. nov., isolated from intertidal surface sediments.</title>
        <authorList>
            <person name="Zhang M."/>
        </authorList>
    </citation>
    <scope>NUCLEOTIDE SEQUENCE</scope>
    <source>
        <strain evidence="2">SM1354</strain>
    </source>
</reference>
<dbReference type="SUPFAM" id="SSF56935">
    <property type="entry name" value="Porins"/>
    <property type="match status" value="1"/>
</dbReference>
<organism evidence="2 3">
    <name type="scientific">Marivirga atlantica</name>
    <dbReference type="NCBI Taxonomy" id="1548457"/>
    <lineage>
        <taxon>Bacteria</taxon>
        <taxon>Pseudomonadati</taxon>
        <taxon>Bacteroidota</taxon>
        <taxon>Cytophagia</taxon>
        <taxon>Cytophagales</taxon>
        <taxon>Marivirgaceae</taxon>
        <taxon>Marivirga</taxon>
    </lineage>
</organism>
<keyword evidence="1" id="KW-0732">Signal</keyword>
<keyword evidence="2" id="KW-0675">Receptor</keyword>
<evidence type="ECO:0000313" key="2">
    <source>
        <dbReference type="EMBL" id="MBL0763834.1"/>
    </source>
</evidence>
<gene>
    <name evidence="2" type="ORF">JKP34_01145</name>
</gene>
<feature type="chain" id="PRO_5037529993" evidence="1">
    <location>
        <begin position="22"/>
        <end position="719"/>
    </location>
</feature>
<accession>A0A937DII8</accession>
<dbReference type="AlphaFoldDB" id="A0A937DII8"/>
<evidence type="ECO:0000256" key="1">
    <source>
        <dbReference type="SAM" id="SignalP"/>
    </source>
</evidence>
<dbReference type="EMBL" id="JAERQG010000001">
    <property type="protein sequence ID" value="MBL0763834.1"/>
    <property type="molecule type" value="Genomic_DNA"/>
</dbReference>
<evidence type="ECO:0000313" key="3">
    <source>
        <dbReference type="Proteomes" id="UP000642920"/>
    </source>
</evidence>
<keyword evidence="3" id="KW-1185">Reference proteome</keyword>
<dbReference type="Proteomes" id="UP000642920">
    <property type="component" value="Unassembled WGS sequence"/>
</dbReference>